<keyword evidence="4" id="KW-1015">Disulfide bond</keyword>
<feature type="domain" description="MRH" evidence="7">
    <location>
        <begin position="199"/>
        <end position="330"/>
    </location>
</feature>
<dbReference type="Pfam" id="PF07915">
    <property type="entry name" value="PRKCSH"/>
    <property type="match status" value="1"/>
</dbReference>
<sequence>MNKTYIYTILLVCLLLISTVYCQPNNDNGENKEDGVTNNHNKETTDNTETITNNNKHVDDGQETKGKLLYRDGTTASPPLSSKFKDPMNDQLKYNVISTKKILQNKDRKHRLQIQQLNQRENPKLQQPPIDLNDDFDVDMTQLVDSDDSTTTQYQSVNMVLKDGQKYTCKIPVHVEQPKVEWKAIPSVEEIGASIKLPNKCITKLIGWWTYEFCQHSYIKQMRIEKQQNLNEYYLGYYFKDETQPTIKGIDEKQMKLYSEKGEFDLSTSPYYSETFIGGTPCDIIDANRQTEIRYYCSEDRVKGAYIGELLEPTSCSYLLKIYTPDMCSHPIFRPKQDKVLDIKCTPLTKPQPTPTTTTTTPVSNPSTTTAPAPTTSN</sequence>
<feature type="region of interest" description="Disordered" evidence="5">
    <location>
        <begin position="346"/>
        <end position="378"/>
    </location>
</feature>
<dbReference type="GO" id="GO:0005788">
    <property type="term" value="C:endoplasmic reticulum lumen"/>
    <property type="evidence" value="ECO:0007669"/>
    <property type="project" value="TreeGrafter"/>
</dbReference>
<evidence type="ECO:0000256" key="4">
    <source>
        <dbReference type="ARBA" id="ARBA00023157"/>
    </source>
</evidence>
<evidence type="ECO:0000256" key="1">
    <source>
        <dbReference type="ARBA" id="ARBA00004240"/>
    </source>
</evidence>
<dbReference type="AlphaFoldDB" id="A0A8J4PRJ3"/>
<dbReference type="Proteomes" id="UP000695562">
    <property type="component" value="Unassembled WGS sequence"/>
</dbReference>
<dbReference type="SUPFAM" id="SSF50911">
    <property type="entry name" value="Mannose 6-phosphate receptor domain"/>
    <property type="match status" value="1"/>
</dbReference>
<keyword evidence="2 6" id="KW-0732">Signal</keyword>
<feature type="region of interest" description="Disordered" evidence="5">
    <location>
        <begin position="28"/>
        <end position="64"/>
    </location>
</feature>
<evidence type="ECO:0000259" key="7">
    <source>
        <dbReference type="PROSITE" id="PS51914"/>
    </source>
</evidence>
<organism evidence="8 9">
    <name type="scientific">Polysphondylium violaceum</name>
    <dbReference type="NCBI Taxonomy" id="133409"/>
    <lineage>
        <taxon>Eukaryota</taxon>
        <taxon>Amoebozoa</taxon>
        <taxon>Evosea</taxon>
        <taxon>Eumycetozoa</taxon>
        <taxon>Dictyostelia</taxon>
        <taxon>Dictyosteliales</taxon>
        <taxon>Dictyosteliaceae</taxon>
        <taxon>Polysphondylium</taxon>
    </lineage>
</organism>
<accession>A0A8J4PRJ3</accession>
<dbReference type="GO" id="GO:0030970">
    <property type="term" value="P:retrograde protein transport, ER to cytosol"/>
    <property type="evidence" value="ECO:0007669"/>
    <property type="project" value="TreeGrafter"/>
</dbReference>
<feature type="chain" id="PRO_5035319272" description="MRH domain-containing protein" evidence="6">
    <location>
        <begin position="23"/>
        <end position="378"/>
    </location>
</feature>
<evidence type="ECO:0000313" key="8">
    <source>
        <dbReference type="EMBL" id="KAF2071660.1"/>
    </source>
</evidence>
<evidence type="ECO:0000256" key="6">
    <source>
        <dbReference type="SAM" id="SignalP"/>
    </source>
</evidence>
<evidence type="ECO:0000313" key="9">
    <source>
        <dbReference type="Proteomes" id="UP000695562"/>
    </source>
</evidence>
<evidence type="ECO:0000256" key="3">
    <source>
        <dbReference type="ARBA" id="ARBA00022824"/>
    </source>
</evidence>
<name>A0A8J4PRJ3_9MYCE</name>
<protein>
    <recommendedName>
        <fullName evidence="7">MRH domain-containing protein</fullName>
    </recommendedName>
</protein>
<dbReference type="PROSITE" id="PS51914">
    <property type="entry name" value="MRH"/>
    <property type="match status" value="1"/>
</dbReference>
<dbReference type="EMBL" id="AJWJ01000352">
    <property type="protein sequence ID" value="KAF2071660.1"/>
    <property type="molecule type" value="Genomic_DNA"/>
</dbReference>
<gene>
    <name evidence="8" type="ORF">CYY_007014</name>
</gene>
<evidence type="ECO:0000256" key="5">
    <source>
        <dbReference type="SAM" id="MobiDB-lite"/>
    </source>
</evidence>
<comment type="subcellular location">
    <subcellularLocation>
        <location evidence="1">Endoplasmic reticulum</location>
    </subcellularLocation>
</comment>
<dbReference type="InterPro" id="IPR012913">
    <property type="entry name" value="OS9-like_dom"/>
</dbReference>
<evidence type="ECO:0000256" key="2">
    <source>
        <dbReference type="ARBA" id="ARBA00022729"/>
    </source>
</evidence>
<keyword evidence="3" id="KW-0256">Endoplasmic reticulum</keyword>
<dbReference type="GO" id="GO:0030968">
    <property type="term" value="P:endoplasmic reticulum unfolded protein response"/>
    <property type="evidence" value="ECO:0007669"/>
    <property type="project" value="InterPro"/>
</dbReference>
<feature type="signal peptide" evidence="6">
    <location>
        <begin position="1"/>
        <end position="22"/>
    </location>
</feature>
<dbReference type="OrthoDB" id="448954at2759"/>
<proteinExistence type="predicted"/>
<reference evidence="8" key="1">
    <citation type="submission" date="2020-01" db="EMBL/GenBank/DDBJ databases">
        <title>Development of genomics and gene disruption for Polysphondylium violaceum indicates a role for the polyketide synthase stlB in stalk morphogenesis.</title>
        <authorList>
            <person name="Narita B."/>
            <person name="Kawabe Y."/>
            <person name="Kin K."/>
            <person name="Saito T."/>
            <person name="Gibbs R."/>
            <person name="Kuspa A."/>
            <person name="Muzny D."/>
            <person name="Queller D."/>
            <person name="Richards S."/>
            <person name="Strassman J."/>
            <person name="Sucgang R."/>
            <person name="Worley K."/>
            <person name="Schaap P."/>
        </authorList>
    </citation>
    <scope>NUCLEOTIDE SEQUENCE</scope>
    <source>
        <strain evidence="8">QSvi11</strain>
    </source>
</reference>
<dbReference type="PANTHER" id="PTHR15414">
    <property type="entry name" value="OS-9-RELATED"/>
    <property type="match status" value="1"/>
</dbReference>
<dbReference type="Gene3D" id="2.70.130.10">
    <property type="entry name" value="Mannose-6-phosphate receptor binding domain"/>
    <property type="match status" value="1"/>
</dbReference>
<dbReference type="InterPro" id="IPR009011">
    <property type="entry name" value="Man6P_isomerase_rcpt-bd_dom_sf"/>
</dbReference>
<comment type="caution">
    <text evidence="8">The sequence shown here is derived from an EMBL/GenBank/DDBJ whole genome shotgun (WGS) entry which is preliminary data.</text>
</comment>
<dbReference type="InterPro" id="IPR045149">
    <property type="entry name" value="OS-9-like"/>
</dbReference>
<dbReference type="PANTHER" id="PTHR15414:SF0">
    <property type="entry name" value="ENDOPLASMIC RETICULUM LECTIN 1"/>
    <property type="match status" value="1"/>
</dbReference>
<dbReference type="InterPro" id="IPR044865">
    <property type="entry name" value="MRH_dom"/>
</dbReference>
<feature type="compositionally biased region" description="Basic and acidic residues" evidence="5">
    <location>
        <begin position="29"/>
        <end position="45"/>
    </location>
</feature>
<keyword evidence="9" id="KW-1185">Reference proteome</keyword>